<feature type="region of interest" description="Disordered" evidence="1">
    <location>
        <begin position="1"/>
        <end position="25"/>
    </location>
</feature>
<evidence type="ECO:0000256" key="1">
    <source>
        <dbReference type="SAM" id="MobiDB-lite"/>
    </source>
</evidence>
<proteinExistence type="predicted"/>
<sequence>MSMLSHSGTSRTTQRPSTSFATPLEPLLIPRRLL</sequence>
<evidence type="ECO:0000313" key="2">
    <source>
        <dbReference type="EMBL" id="DAE29658.1"/>
    </source>
</evidence>
<dbReference type="EMBL" id="BK059096">
    <property type="protein sequence ID" value="DAE29658.1"/>
    <property type="molecule type" value="Genomic_DNA"/>
</dbReference>
<protein>
    <submittedName>
        <fullName evidence="2">Uncharacterized protein</fullName>
    </submittedName>
</protein>
<name>A0A8S5REV0_9VIRU</name>
<reference evidence="2" key="1">
    <citation type="journal article" date="2021" name="Proc. Natl. Acad. Sci. U.S.A.">
        <title>A Catalog of Tens of Thousands of Viruses from Human Metagenomes Reveals Hidden Associations with Chronic Diseases.</title>
        <authorList>
            <person name="Tisza M.J."/>
            <person name="Buck C.B."/>
        </authorList>
    </citation>
    <scope>NUCLEOTIDE SEQUENCE</scope>
    <source>
        <strain evidence="2">Ctqq75</strain>
    </source>
</reference>
<feature type="compositionally biased region" description="Polar residues" evidence="1">
    <location>
        <begin position="1"/>
        <end position="21"/>
    </location>
</feature>
<organism evidence="2">
    <name type="scientific">virus sp. ctqq75</name>
    <dbReference type="NCBI Taxonomy" id="2827999"/>
    <lineage>
        <taxon>Viruses</taxon>
    </lineage>
</organism>
<accession>A0A8S5REV0</accession>